<accession>A0A0B2VUS7</accession>
<name>A0A0B2VUS7_TOXCA</name>
<evidence type="ECO:0000256" key="1">
    <source>
        <dbReference type="SAM" id="MobiDB-lite"/>
    </source>
</evidence>
<keyword evidence="4" id="KW-1185">Reference proteome</keyword>
<gene>
    <name evidence="3" type="ORF">Tcan_00878</name>
</gene>
<dbReference type="OrthoDB" id="10666192at2759"/>
<keyword evidence="2" id="KW-0472">Membrane</keyword>
<comment type="caution">
    <text evidence="3">The sequence shown here is derived from an EMBL/GenBank/DDBJ whole genome shotgun (WGS) entry which is preliminary data.</text>
</comment>
<feature type="region of interest" description="Disordered" evidence="1">
    <location>
        <begin position="55"/>
        <end position="139"/>
    </location>
</feature>
<feature type="compositionally biased region" description="Basic and acidic residues" evidence="1">
    <location>
        <begin position="57"/>
        <end position="77"/>
    </location>
</feature>
<proteinExistence type="predicted"/>
<feature type="compositionally biased region" description="Basic and acidic residues" evidence="1">
    <location>
        <begin position="108"/>
        <end position="139"/>
    </location>
</feature>
<evidence type="ECO:0000313" key="3">
    <source>
        <dbReference type="EMBL" id="KHN85438.1"/>
    </source>
</evidence>
<evidence type="ECO:0000256" key="2">
    <source>
        <dbReference type="SAM" id="Phobius"/>
    </source>
</evidence>
<dbReference type="EMBL" id="JPKZ01000787">
    <property type="protein sequence ID" value="KHN85438.1"/>
    <property type="molecule type" value="Genomic_DNA"/>
</dbReference>
<reference evidence="3 4" key="1">
    <citation type="submission" date="2014-11" db="EMBL/GenBank/DDBJ databases">
        <title>Genetic blueprint of the zoonotic pathogen Toxocara canis.</title>
        <authorList>
            <person name="Zhu X.-Q."/>
            <person name="Korhonen P.K."/>
            <person name="Cai H."/>
            <person name="Young N.D."/>
            <person name="Nejsum P."/>
            <person name="von Samson-Himmelstjerna G."/>
            <person name="Boag P.R."/>
            <person name="Tan P."/>
            <person name="Li Q."/>
            <person name="Min J."/>
            <person name="Yang Y."/>
            <person name="Wang X."/>
            <person name="Fang X."/>
            <person name="Hall R.S."/>
            <person name="Hofmann A."/>
            <person name="Sternberg P.W."/>
            <person name="Jex A.R."/>
            <person name="Gasser R.B."/>
        </authorList>
    </citation>
    <scope>NUCLEOTIDE SEQUENCE [LARGE SCALE GENOMIC DNA]</scope>
    <source>
        <strain evidence="3">PN_DK_2014</strain>
    </source>
</reference>
<evidence type="ECO:0000313" key="4">
    <source>
        <dbReference type="Proteomes" id="UP000031036"/>
    </source>
</evidence>
<feature type="compositionally biased region" description="Basic residues" evidence="1">
    <location>
        <begin position="83"/>
        <end position="93"/>
    </location>
</feature>
<keyword evidence="2" id="KW-1133">Transmembrane helix</keyword>
<feature type="compositionally biased region" description="Low complexity" evidence="1">
    <location>
        <begin position="364"/>
        <end position="378"/>
    </location>
</feature>
<feature type="region of interest" description="Disordered" evidence="1">
    <location>
        <begin position="260"/>
        <end position="395"/>
    </location>
</feature>
<dbReference type="Proteomes" id="UP000031036">
    <property type="component" value="Unassembled WGS sequence"/>
</dbReference>
<sequence>QIPFSVSDSEWNDLRNSVSALQTAVIALTVVIVIFCILQLISFVYKSIVMRRKAHEQKKERMQIKTAKQKSELRRTESLSSSTRRRAKKHRKSKMGEPSKNAIVRLSLSHEDDQPKESRKLSKERGGYRKSQHSLEDSAKISVKRSVKIALQPDGIGSGEIAPEKRAAFGKCNTKWPIGKRIVSPQRDKKFLSTTNDNKINTITMMAESEKSRPVDSSMQMANVQDSLMVATVPPKFVAVPNKELDKSNKMVLKTAELNSESRAQDKETSKFAPQNCLQGSDPVVTAKGQDNNLFPNDKEGIRSAKPTEVNGSASNDESASSKKRPIVVEIPENVASSGPQATVVKEGLPKADENPVETVNPRSASSESSKSTKNSANGKRESMSGKVLEFTIGV</sequence>
<feature type="compositionally biased region" description="Polar residues" evidence="1">
    <location>
        <begin position="310"/>
        <end position="319"/>
    </location>
</feature>
<keyword evidence="2" id="KW-0812">Transmembrane</keyword>
<dbReference type="AlphaFoldDB" id="A0A0B2VUS7"/>
<organism evidence="3 4">
    <name type="scientific">Toxocara canis</name>
    <name type="common">Canine roundworm</name>
    <dbReference type="NCBI Taxonomy" id="6265"/>
    <lineage>
        <taxon>Eukaryota</taxon>
        <taxon>Metazoa</taxon>
        <taxon>Ecdysozoa</taxon>
        <taxon>Nematoda</taxon>
        <taxon>Chromadorea</taxon>
        <taxon>Rhabditida</taxon>
        <taxon>Spirurina</taxon>
        <taxon>Ascaridomorpha</taxon>
        <taxon>Ascaridoidea</taxon>
        <taxon>Toxocaridae</taxon>
        <taxon>Toxocara</taxon>
    </lineage>
</organism>
<feature type="transmembrane region" description="Helical" evidence="2">
    <location>
        <begin position="20"/>
        <end position="45"/>
    </location>
</feature>
<protein>
    <submittedName>
        <fullName evidence="3">Uncharacterized protein</fullName>
    </submittedName>
</protein>
<feature type="non-terminal residue" evidence="3">
    <location>
        <position position="1"/>
    </location>
</feature>
<feature type="non-terminal residue" evidence="3">
    <location>
        <position position="395"/>
    </location>
</feature>